<accession>A0A7L9QEF4</accession>
<proteinExistence type="evidence at transcript level"/>
<sequence>MRTAAALVTCFSLLVVTQTTCSFAAGSSRSVHIRSLLDSSSGGDCSADGICVGGLSCVDVQDTSFGTQCTPVTDTTARCKCTAGPLPENSHCTFDASTQDTTSAPCDPKIPLQCNTGGAGGNGICLPANILTDNQDCSATGAACRRGTSCVALDDSAAGTTNYTSCVQASGATGVCQCKPGPVPDNGYCFIYGAACAEGSTCYTGRADATGGYCKSGSASTALDLAPGLAPAPSTEAPPTSQTCSPSGKACGNGQTCLDTGLNDGAVCAATTLSGCQCSSEGLPQGSTCDLYGAPCVDGATCVTPRADTTVGKCKSSSITDLLPSGSDCSATGTYCAPGSTCVKNSANGAFCPQTTSGSGACTCSSATVGIGTDCDPWGAPCYGTARCLAKGNGTAGYSCSSVFPTVVSTSSATATCSATANGPFCAAGQSCLTGSGSFCTFTSQGCTCSGSTVAANQACQLYGAPCADGTSCSPSRADSTAGFCLPYPLWGTAINKAGAGSSSGGVTGAWTGGVQGPNGANAAFGTTTYTSFPEPPPPPPPTPTATLRPVSKTATKVYAVKAKCTLTDVSFTDFQQPAYQKTFITTLTNNIEALTGSPVNVTIDSYADGSVTANITTEFLDNNQASAQTYSNVMKSGDPSKVFGTGYGSVSVDPNSVQTVQVSNPAHKAAAGASSKLSLAIVTVVSMVLASTLLW</sequence>
<feature type="chain" id="PRO_5029485544" evidence="1">
    <location>
        <begin position="20"/>
        <end position="696"/>
    </location>
</feature>
<reference evidence="2" key="1">
    <citation type="journal article" date="2020" name="Microb. Ecol.">
        <title>The Under-explored Extracellular Proteome of Aero-Terrestrial Microalgae Provides Clues on Different Mechanisms of Desiccation Tolerance in Non-Model Organisms.</title>
        <authorList>
            <person name="Gonzalez-Hourcade M."/>
            <person name="Del Campo E.M."/>
            <person name="Casano L.M."/>
        </authorList>
    </citation>
    <scope>NUCLEOTIDE SEQUENCE</scope>
    <source>
        <strain evidence="2">TR9</strain>
    </source>
</reference>
<protein>
    <submittedName>
        <fullName evidence="2">Putative extracellular protein TR9_030</fullName>
    </submittedName>
</protein>
<evidence type="ECO:0000256" key="1">
    <source>
        <dbReference type="SAM" id="SignalP"/>
    </source>
</evidence>
<feature type="signal peptide" evidence="1">
    <location>
        <begin position="1"/>
        <end position="19"/>
    </location>
</feature>
<dbReference type="AlphaFoldDB" id="A0A7L9QEF4"/>
<organism evidence="2">
    <name type="scientific">Trebouxia lynnae</name>
    <dbReference type="NCBI Taxonomy" id="1825957"/>
    <lineage>
        <taxon>Eukaryota</taxon>
        <taxon>Viridiplantae</taxon>
        <taxon>Chlorophyta</taxon>
        <taxon>core chlorophytes</taxon>
        <taxon>Trebouxiophyceae</taxon>
        <taxon>Trebouxiales</taxon>
        <taxon>Trebouxiaceae</taxon>
        <taxon>Trebouxia</taxon>
    </lineage>
</organism>
<dbReference type="EMBL" id="MT438975">
    <property type="protein sequence ID" value="QOL01222.1"/>
    <property type="molecule type" value="mRNA"/>
</dbReference>
<evidence type="ECO:0000313" key="2">
    <source>
        <dbReference type="EMBL" id="QOL01222.1"/>
    </source>
</evidence>
<keyword evidence="1" id="KW-0732">Signal</keyword>
<name>A0A7L9QEF4_9CHLO</name>